<protein>
    <submittedName>
        <fullName evidence="1">Uncharacterized protein</fullName>
    </submittedName>
</protein>
<dbReference type="EMBL" id="HACA01030450">
    <property type="protein sequence ID" value="CDW47811.1"/>
    <property type="molecule type" value="Transcribed_RNA"/>
</dbReference>
<reference evidence="1" key="1">
    <citation type="submission" date="2014-05" db="EMBL/GenBank/DDBJ databases">
        <authorList>
            <person name="Chronopoulou M."/>
        </authorList>
    </citation>
    <scope>NUCLEOTIDE SEQUENCE</scope>
    <source>
        <tissue evidence="1">Whole organism</tissue>
    </source>
</reference>
<dbReference type="AlphaFoldDB" id="A0A0K2VCY6"/>
<name>A0A0K2VCY6_LEPSM</name>
<accession>A0A0K2VCY6</accession>
<evidence type="ECO:0000313" key="1">
    <source>
        <dbReference type="EMBL" id="CDW47811.1"/>
    </source>
</evidence>
<sequence>MIILFQRHFSDMTKKKWAERQIRALLVVVVLRGKKRMWKKPPPRRQKTAEFSRDWGRRRRSRFGRDETLYKK</sequence>
<organism evidence="1">
    <name type="scientific">Lepeophtheirus salmonis</name>
    <name type="common">Salmon louse</name>
    <name type="synonym">Caligus salmonis</name>
    <dbReference type="NCBI Taxonomy" id="72036"/>
    <lineage>
        <taxon>Eukaryota</taxon>
        <taxon>Metazoa</taxon>
        <taxon>Ecdysozoa</taxon>
        <taxon>Arthropoda</taxon>
        <taxon>Crustacea</taxon>
        <taxon>Multicrustacea</taxon>
        <taxon>Hexanauplia</taxon>
        <taxon>Copepoda</taxon>
        <taxon>Siphonostomatoida</taxon>
        <taxon>Caligidae</taxon>
        <taxon>Lepeophtheirus</taxon>
    </lineage>
</organism>
<proteinExistence type="predicted"/>